<dbReference type="EMBL" id="ML994614">
    <property type="protein sequence ID" value="KAF2192895.1"/>
    <property type="molecule type" value="Genomic_DNA"/>
</dbReference>
<keyword evidence="3" id="KW-1185">Reference proteome</keyword>
<feature type="domain" description="DUF7770" evidence="1">
    <location>
        <begin position="6"/>
        <end position="116"/>
    </location>
</feature>
<reference evidence="2" key="1">
    <citation type="journal article" date="2020" name="Stud. Mycol.">
        <title>101 Dothideomycetes genomes: a test case for predicting lifestyles and emergence of pathogens.</title>
        <authorList>
            <person name="Haridas S."/>
            <person name="Albert R."/>
            <person name="Binder M."/>
            <person name="Bloem J."/>
            <person name="Labutti K."/>
            <person name="Salamov A."/>
            <person name="Andreopoulos B."/>
            <person name="Baker S."/>
            <person name="Barry K."/>
            <person name="Bills G."/>
            <person name="Bluhm B."/>
            <person name="Cannon C."/>
            <person name="Castanera R."/>
            <person name="Culley D."/>
            <person name="Daum C."/>
            <person name="Ezra D."/>
            <person name="Gonzalez J."/>
            <person name="Henrissat B."/>
            <person name="Kuo A."/>
            <person name="Liang C."/>
            <person name="Lipzen A."/>
            <person name="Lutzoni F."/>
            <person name="Magnuson J."/>
            <person name="Mondo S."/>
            <person name="Nolan M."/>
            <person name="Ohm R."/>
            <person name="Pangilinan J."/>
            <person name="Park H.-J."/>
            <person name="Ramirez L."/>
            <person name="Alfaro M."/>
            <person name="Sun H."/>
            <person name="Tritt A."/>
            <person name="Yoshinaga Y."/>
            <person name="Zwiers L.-H."/>
            <person name="Turgeon B."/>
            <person name="Goodwin S."/>
            <person name="Spatafora J."/>
            <person name="Crous P."/>
            <person name="Grigoriev I."/>
        </authorList>
    </citation>
    <scope>NUCLEOTIDE SEQUENCE</scope>
    <source>
        <strain evidence="2">CBS 207.26</strain>
    </source>
</reference>
<evidence type="ECO:0000313" key="3">
    <source>
        <dbReference type="Proteomes" id="UP000800200"/>
    </source>
</evidence>
<evidence type="ECO:0000259" key="1">
    <source>
        <dbReference type="Pfam" id="PF24968"/>
    </source>
</evidence>
<evidence type="ECO:0000313" key="2">
    <source>
        <dbReference type="EMBL" id="KAF2192895.1"/>
    </source>
</evidence>
<dbReference type="Pfam" id="PF24968">
    <property type="entry name" value="DUF7770"/>
    <property type="match status" value="1"/>
</dbReference>
<proteinExistence type="predicted"/>
<dbReference type="AlphaFoldDB" id="A0A6A6ENX9"/>
<sequence length="116" mass="13395">MKTNLNPGETQGIYEVTERAYERSNTAVQFFDFPAKDGITVGYVLGEFTERQWHRYNMTDGGVGCRWWILTVMQGLAQYCLRDPDSIEDVLAVNLQYSWHRNNPPIALPIQKGTFF</sequence>
<dbReference type="OrthoDB" id="3739692at2759"/>
<dbReference type="Proteomes" id="UP000800200">
    <property type="component" value="Unassembled WGS sequence"/>
</dbReference>
<name>A0A6A6ENX9_9PEZI</name>
<accession>A0A6A6ENX9</accession>
<protein>
    <recommendedName>
        <fullName evidence="1">DUF7770 domain-containing protein</fullName>
    </recommendedName>
</protein>
<organism evidence="2 3">
    <name type="scientific">Zopfia rhizophila CBS 207.26</name>
    <dbReference type="NCBI Taxonomy" id="1314779"/>
    <lineage>
        <taxon>Eukaryota</taxon>
        <taxon>Fungi</taxon>
        <taxon>Dikarya</taxon>
        <taxon>Ascomycota</taxon>
        <taxon>Pezizomycotina</taxon>
        <taxon>Dothideomycetes</taxon>
        <taxon>Dothideomycetes incertae sedis</taxon>
        <taxon>Zopfiaceae</taxon>
        <taxon>Zopfia</taxon>
    </lineage>
</organism>
<dbReference type="InterPro" id="IPR056672">
    <property type="entry name" value="DUF7770"/>
</dbReference>
<gene>
    <name evidence="2" type="ORF">K469DRAFT_714916</name>
</gene>